<protein>
    <recommendedName>
        <fullName evidence="5">Cell division protein FtsK</fullName>
    </recommendedName>
</protein>
<keyword evidence="3" id="KW-1185">Reference proteome</keyword>
<proteinExistence type="predicted"/>
<organism evidence="1 3">
    <name type="scientific">Alkalihalobacillus alcalophilus ATCC 27647 = CGMCC 1.3604</name>
    <dbReference type="NCBI Taxonomy" id="1218173"/>
    <lineage>
        <taxon>Bacteria</taxon>
        <taxon>Bacillati</taxon>
        <taxon>Bacillota</taxon>
        <taxon>Bacilli</taxon>
        <taxon>Bacillales</taxon>
        <taxon>Bacillaceae</taxon>
        <taxon>Alkalihalobacillus</taxon>
    </lineage>
</organism>
<reference evidence="2 4" key="2">
    <citation type="submission" date="2014-01" db="EMBL/GenBank/DDBJ databases">
        <title>Draft genome sequencing of Bacillus alcalophilus CGMCC 1.3604.</title>
        <authorList>
            <person name="Yang J."/>
            <person name="Diao L."/>
            <person name="Yang S."/>
        </authorList>
    </citation>
    <scope>NUCLEOTIDE SEQUENCE [LARGE SCALE GENOMIC DNA]</scope>
    <source>
        <strain evidence="2 4">CGMCC 1.3604</strain>
    </source>
</reference>
<gene>
    <name evidence="2" type="ORF">AJ85_12790</name>
    <name evidence="1" type="ORF">BALCAV_0200030</name>
</gene>
<dbReference type="eggNOG" id="ENOG502ZV7K">
    <property type="taxonomic scope" value="Bacteria"/>
</dbReference>
<comment type="caution">
    <text evidence="1">The sequence shown here is derived from an EMBL/GenBank/DDBJ whole genome shotgun (WGS) entry which is preliminary data.</text>
</comment>
<dbReference type="EMBL" id="ALPT02000001">
    <property type="protein sequence ID" value="KGA99079.1"/>
    <property type="molecule type" value="Genomic_DNA"/>
</dbReference>
<dbReference type="Pfam" id="PF14005">
    <property type="entry name" value="YpjP"/>
    <property type="match status" value="1"/>
</dbReference>
<dbReference type="Proteomes" id="UP000002754">
    <property type="component" value="Unassembled WGS sequence"/>
</dbReference>
<evidence type="ECO:0000313" key="1">
    <source>
        <dbReference type="EMBL" id="KGA99079.1"/>
    </source>
</evidence>
<evidence type="ECO:0000313" key="3">
    <source>
        <dbReference type="Proteomes" id="UP000002754"/>
    </source>
</evidence>
<dbReference type="STRING" id="1218173.BALCAV_0200030"/>
<dbReference type="Proteomes" id="UP000297014">
    <property type="component" value="Unassembled WGS sequence"/>
</dbReference>
<evidence type="ECO:0000313" key="2">
    <source>
        <dbReference type="EMBL" id="THG90112.1"/>
    </source>
</evidence>
<name>A0A094WMT2_ALKAL</name>
<dbReference type="AlphaFoldDB" id="A0A094WMT2"/>
<dbReference type="OrthoDB" id="2435352at2"/>
<dbReference type="RefSeq" id="WP_003323264.1">
    <property type="nucleotide sequence ID" value="NZ_ALPT02000001.1"/>
</dbReference>
<dbReference type="InterPro" id="IPR025616">
    <property type="entry name" value="YpjP"/>
</dbReference>
<evidence type="ECO:0008006" key="5">
    <source>
        <dbReference type="Google" id="ProtNLM"/>
    </source>
</evidence>
<evidence type="ECO:0000313" key="4">
    <source>
        <dbReference type="Proteomes" id="UP000297014"/>
    </source>
</evidence>
<accession>A0A094WMT2</accession>
<sequence length="211" mass="24601">MFSWIKRGLLVSTALLSIGLVTTGTDYREVYAEEPLRLSKSVYEKPNIYKVDESEYALFHAVLPSSTDKYIHRDVSSAEVYTNYLLQFAYDMSMLKFGETISKQIEKPFQDEILPKLSEVVAETTNQLTENEWKQVKLSSKPTNGSGEKIFHLYNEESGEDIFRFHVRRDQPPKKGHWFNFHYHTFLDGHEGHHNLGDVYWGKNMPPKWMA</sequence>
<dbReference type="EMBL" id="JALP01000173">
    <property type="protein sequence ID" value="THG90112.1"/>
    <property type="molecule type" value="Genomic_DNA"/>
</dbReference>
<reference evidence="1 3" key="1">
    <citation type="journal article" date="2014" name="Genome Announc.">
        <title>Draft Genome Sequence of Bacillus alcalophilus AV1934, a Classic Alkaliphile Isolated from Human Feces in 1934.</title>
        <authorList>
            <person name="Attie O."/>
            <person name="Jayaprakash A."/>
            <person name="Shah H."/>
            <person name="Paulsen I.T."/>
            <person name="Morino M."/>
            <person name="Takahashi Y."/>
            <person name="Narumi I."/>
            <person name="Sachidanandam R."/>
            <person name="Satoh K."/>
            <person name="Ito M."/>
            <person name="Krulwich T.A."/>
        </authorList>
    </citation>
    <scope>NUCLEOTIDE SEQUENCE [LARGE SCALE GENOMIC DNA]</scope>
    <source>
        <strain evidence="1 3">AV1934</strain>
    </source>
</reference>